<evidence type="ECO:0000313" key="2">
    <source>
        <dbReference type="Proteomes" id="UP000297649"/>
    </source>
</evidence>
<dbReference type="Proteomes" id="UP000297649">
    <property type="component" value="Unassembled WGS sequence"/>
</dbReference>
<name>A0A6H3NMF9_9LEPT</name>
<reference evidence="1" key="1">
    <citation type="journal article" date="2019" name="PLoS Negl. Trop. Dis.">
        <title>Revisiting the worldwide diversity of Leptospira species in the environment.</title>
        <authorList>
            <person name="Vincent A.T."/>
            <person name="Schiettekatte O."/>
            <person name="Bourhy P."/>
            <person name="Veyrier F.J."/>
            <person name="Picardeau M."/>
        </authorList>
    </citation>
    <scope>NUCLEOTIDE SEQUENCE [LARGE SCALE GENOMIC DNA]</scope>
    <source>
        <strain evidence="1">201601109</strain>
    </source>
</reference>
<proteinExistence type="predicted"/>
<gene>
    <name evidence="1" type="ORF">EHR08_15740</name>
</gene>
<protein>
    <submittedName>
        <fullName evidence="1">Uncharacterized protein</fullName>
    </submittedName>
</protein>
<dbReference type="AlphaFoldDB" id="A0A6H3NMF9"/>
<keyword evidence="2" id="KW-1185">Reference proteome</keyword>
<dbReference type="RefSeq" id="WP_135744039.1">
    <property type="nucleotide sequence ID" value="NZ_RQHT01000012.1"/>
</dbReference>
<evidence type="ECO:0000313" key="1">
    <source>
        <dbReference type="EMBL" id="TGN12798.1"/>
    </source>
</evidence>
<comment type="caution">
    <text evidence="1">The sequence shown here is derived from an EMBL/GenBank/DDBJ whole genome shotgun (WGS) entry which is preliminary data.</text>
</comment>
<dbReference type="EMBL" id="RQHU01000019">
    <property type="protein sequence ID" value="TGN12798.1"/>
    <property type="molecule type" value="Genomic_DNA"/>
</dbReference>
<organism evidence="1 2">
    <name type="scientific">Leptospira bandrabouensis</name>
    <dbReference type="NCBI Taxonomy" id="2484903"/>
    <lineage>
        <taxon>Bacteria</taxon>
        <taxon>Pseudomonadati</taxon>
        <taxon>Spirochaetota</taxon>
        <taxon>Spirochaetia</taxon>
        <taxon>Leptospirales</taxon>
        <taxon>Leptospiraceae</taxon>
        <taxon>Leptospira</taxon>
    </lineage>
</organism>
<sequence>MEIKQEIRFSHRYFKLKTLGGYVDEAHLLAVIRIDLEDLPKTFKTFDCIHPEGKYPLPDFGEYMLLLFQKSGWWSLFPTLRRYTPSKFEYYNGLIGQTFKVIIKE</sequence>
<accession>A0A6H3NMF9</accession>